<evidence type="ECO:0000256" key="6">
    <source>
        <dbReference type="ARBA" id="ARBA00022989"/>
    </source>
</evidence>
<comment type="subcellular location">
    <subcellularLocation>
        <location evidence="1">Membrane</location>
        <topology evidence="1">Multi-pass membrane protein</topology>
    </subcellularLocation>
</comment>
<dbReference type="Gene3D" id="3.90.550.10">
    <property type="entry name" value="Spore Coat Polysaccharide Biosynthesis Protein SpsA, Chain A"/>
    <property type="match status" value="1"/>
</dbReference>
<accession>A0ABW6WIR6</accession>
<keyword evidence="3 11" id="KW-0328">Glycosyltransferase</keyword>
<dbReference type="InterPro" id="IPR001173">
    <property type="entry name" value="Glyco_trans_2-like"/>
</dbReference>
<evidence type="ECO:0000256" key="2">
    <source>
        <dbReference type="ARBA" id="ARBA00006739"/>
    </source>
</evidence>
<name>A0ABW6WIR6_9ACTN</name>
<dbReference type="PANTHER" id="PTHR48090">
    <property type="entry name" value="UNDECAPRENYL-PHOSPHATE 4-DEOXY-4-FORMAMIDO-L-ARABINOSE TRANSFERASE-RELATED"/>
    <property type="match status" value="1"/>
</dbReference>
<keyword evidence="5 9" id="KW-0812">Transmembrane</keyword>
<evidence type="ECO:0000256" key="3">
    <source>
        <dbReference type="ARBA" id="ARBA00022676"/>
    </source>
</evidence>
<keyword evidence="12" id="KW-1185">Reference proteome</keyword>
<dbReference type="Pfam" id="PF00535">
    <property type="entry name" value="Glycos_transf_2"/>
    <property type="match status" value="1"/>
</dbReference>
<dbReference type="InterPro" id="IPR050256">
    <property type="entry name" value="Glycosyltransferase_2"/>
</dbReference>
<feature type="region of interest" description="Disordered" evidence="8">
    <location>
        <begin position="315"/>
        <end position="347"/>
    </location>
</feature>
<sequence length="347" mass="37574">MSRLTISVVAPMYDERAVLDQFAARLRPVLDGLGEPYEVIAVDDGSRDATVARLLQLRADWPNLRVLSLRRNVGHQAALSAGLHAASGDWVVSIDADLQDPPSVIAEMLAAARSRGVDVVYGVRADRRSDSVFKRGTASLYYRLMRRLAGPWVGDQAGDFRLMSRAVVDVLNDLPEQRPVYRLVVPSLGFAAAEVPYTRAPRAAGETKYPLGKMIRLTLDSITGFSAAPLRIATWLGMISFLVCLALIVGGFAAWAAGGTVPGWTSLYIAVLLLGGIQLICLGLLGEYIGRIYAATQNRPPYLVAFDTSTDNGFDTGDDGLELRRSPATSHPPPADCRRQPARQAEV</sequence>
<comment type="caution">
    <text evidence="11">The sequence shown here is derived from an EMBL/GenBank/DDBJ whole genome shotgun (WGS) entry which is preliminary data.</text>
</comment>
<evidence type="ECO:0000256" key="8">
    <source>
        <dbReference type="SAM" id="MobiDB-lite"/>
    </source>
</evidence>
<feature type="transmembrane region" description="Helical" evidence="9">
    <location>
        <begin position="232"/>
        <end position="255"/>
    </location>
</feature>
<dbReference type="InterPro" id="IPR029044">
    <property type="entry name" value="Nucleotide-diphossugar_trans"/>
</dbReference>
<organism evidence="11 12">
    <name type="scientific">Paractinoplanes globisporus</name>
    <dbReference type="NCBI Taxonomy" id="113565"/>
    <lineage>
        <taxon>Bacteria</taxon>
        <taxon>Bacillati</taxon>
        <taxon>Actinomycetota</taxon>
        <taxon>Actinomycetes</taxon>
        <taxon>Micromonosporales</taxon>
        <taxon>Micromonosporaceae</taxon>
        <taxon>Paractinoplanes</taxon>
    </lineage>
</organism>
<evidence type="ECO:0000256" key="1">
    <source>
        <dbReference type="ARBA" id="ARBA00004141"/>
    </source>
</evidence>
<evidence type="ECO:0000256" key="5">
    <source>
        <dbReference type="ARBA" id="ARBA00022692"/>
    </source>
</evidence>
<evidence type="ECO:0000313" key="12">
    <source>
        <dbReference type="Proteomes" id="UP001602245"/>
    </source>
</evidence>
<dbReference type="GO" id="GO:0016757">
    <property type="term" value="F:glycosyltransferase activity"/>
    <property type="evidence" value="ECO:0007669"/>
    <property type="project" value="UniProtKB-KW"/>
</dbReference>
<keyword evidence="4 11" id="KW-0808">Transferase</keyword>
<dbReference type="RefSeq" id="WP_020512539.1">
    <property type="nucleotide sequence ID" value="NZ_JBIAZU010000005.1"/>
</dbReference>
<evidence type="ECO:0000256" key="7">
    <source>
        <dbReference type="ARBA" id="ARBA00023136"/>
    </source>
</evidence>
<gene>
    <name evidence="11" type="ORF">ACFY35_27455</name>
</gene>
<keyword evidence="6 9" id="KW-1133">Transmembrane helix</keyword>
<evidence type="ECO:0000256" key="4">
    <source>
        <dbReference type="ARBA" id="ARBA00022679"/>
    </source>
</evidence>
<dbReference type="EMBL" id="JBIAZU010000005">
    <property type="protein sequence ID" value="MFF5293186.1"/>
    <property type="molecule type" value="Genomic_DNA"/>
</dbReference>
<feature type="transmembrane region" description="Helical" evidence="9">
    <location>
        <begin position="267"/>
        <end position="289"/>
    </location>
</feature>
<comment type="similarity">
    <text evidence="2">Belongs to the glycosyltransferase 2 family.</text>
</comment>
<evidence type="ECO:0000313" key="11">
    <source>
        <dbReference type="EMBL" id="MFF5293186.1"/>
    </source>
</evidence>
<protein>
    <submittedName>
        <fullName evidence="11">Glycosyltransferase family 2 protein</fullName>
        <ecNumber evidence="11">2.4.-.-</ecNumber>
    </submittedName>
</protein>
<feature type="domain" description="Glycosyltransferase 2-like" evidence="10">
    <location>
        <begin position="7"/>
        <end position="169"/>
    </location>
</feature>
<reference evidence="11 12" key="1">
    <citation type="submission" date="2024-10" db="EMBL/GenBank/DDBJ databases">
        <title>The Natural Products Discovery Center: Release of the First 8490 Sequenced Strains for Exploring Actinobacteria Biosynthetic Diversity.</title>
        <authorList>
            <person name="Kalkreuter E."/>
            <person name="Kautsar S.A."/>
            <person name="Yang D."/>
            <person name="Bader C.D."/>
            <person name="Teijaro C.N."/>
            <person name="Fluegel L."/>
            <person name="Davis C.M."/>
            <person name="Simpson J.R."/>
            <person name="Lauterbach L."/>
            <person name="Steele A.D."/>
            <person name="Gui C."/>
            <person name="Meng S."/>
            <person name="Li G."/>
            <person name="Viehrig K."/>
            <person name="Ye F."/>
            <person name="Su P."/>
            <person name="Kiefer A.F."/>
            <person name="Nichols A."/>
            <person name="Cepeda A.J."/>
            <person name="Yan W."/>
            <person name="Fan B."/>
            <person name="Jiang Y."/>
            <person name="Adhikari A."/>
            <person name="Zheng C.-J."/>
            <person name="Schuster L."/>
            <person name="Cowan T.M."/>
            <person name="Smanski M.J."/>
            <person name="Chevrette M.G."/>
            <person name="De Carvalho L.P.S."/>
            <person name="Shen B."/>
        </authorList>
    </citation>
    <scope>NUCLEOTIDE SEQUENCE [LARGE SCALE GENOMIC DNA]</scope>
    <source>
        <strain evidence="11 12">NPDC000087</strain>
    </source>
</reference>
<dbReference type="PANTHER" id="PTHR48090:SF1">
    <property type="entry name" value="PROPHAGE BACTOPRENOL GLUCOSYL TRANSFERASE HOMOLOG"/>
    <property type="match status" value="1"/>
</dbReference>
<keyword evidence="7 9" id="KW-0472">Membrane</keyword>
<dbReference type="EC" id="2.4.-.-" evidence="11"/>
<evidence type="ECO:0000259" key="10">
    <source>
        <dbReference type="Pfam" id="PF00535"/>
    </source>
</evidence>
<dbReference type="Proteomes" id="UP001602245">
    <property type="component" value="Unassembled WGS sequence"/>
</dbReference>
<dbReference type="SUPFAM" id="SSF53448">
    <property type="entry name" value="Nucleotide-diphospho-sugar transferases"/>
    <property type="match status" value="1"/>
</dbReference>
<proteinExistence type="inferred from homology"/>
<evidence type="ECO:0000256" key="9">
    <source>
        <dbReference type="SAM" id="Phobius"/>
    </source>
</evidence>
<dbReference type="CDD" id="cd04187">
    <property type="entry name" value="DPM1_like_bac"/>
    <property type="match status" value="1"/>
</dbReference>